<dbReference type="EMBL" id="MK697699">
    <property type="protein sequence ID" value="QHR90036.1"/>
    <property type="molecule type" value="Genomic_DNA"/>
</dbReference>
<geneLocation type="mitochondrion" evidence="1"/>
<keyword evidence="1" id="KW-0496">Mitochondrion</keyword>
<accession>A0A6B9XVN6</accession>
<proteinExistence type="predicted"/>
<sequence length="36" mass="4169">MTMIIITKLVGMMLPVIRLMTLSHPIVRNSIRDAFR</sequence>
<protein>
    <submittedName>
        <fullName evidence="1">Uncharacterized protein</fullName>
    </submittedName>
</protein>
<dbReference type="AlphaFoldDB" id="A0A6B9XVN6"/>
<organism evidence="1">
    <name type="scientific">Picea sitchensis</name>
    <name type="common">Sitka spruce</name>
    <name type="synonym">Pinus sitchensis</name>
    <dbReference type="NCBI Taxonomy" id="3332"/>
    <lineage>
        <taxon>Eukaryota</taxon>
        <taxon>Viridiplantae</taxon>
        <taxon>Streptophyta</taxon>
        <taxon>Embryophyta</taxon>
        <taxon>Tracheophyta</taxon>
        <taxon>Spermatophyta</taxon>
        <taxon>Pinopsida</taxon>
        <taxon>Pinidae</taxon>
        <taxon>Conifers I</taxon>
        <taxon>Pinales</taxon>
        <taxon>Pinaceae</taxon>
        <taxon>Picea</taxon>
    </lineage>
</organism>
<reference evidence="1" key="1">
    <citation type="submission" date="2019-03" db="EMBL/GenBank/DDBJ databases">
        <title>Largest Complete Mitochondrial Genome of a Gymnosperm, Sitka Spruce (Picea sitchensis), Indicates Complex Physical Structure.</title>
        <authorList>
            <person name="Jackman S.D."/>
            <person name="Coombe L."/>
            <person name="Warren R."/>
            <person name="Kirk H."/>
            <person name="Trinh E."/>
            <person name="McLeod T."/>
            <person name="Pleasance S."/>
            <person name="Pandoh P."/>
            <person name="Zhao Y."/>
            <person name="Coope R."/>
            <person name="Bousquet J."/>
            <person name="Bohlmann J.C."/>
            <person name="Jones S.J.M."/>
            <person name="Birol I."/>
        </authorList>
    </citation>
    <scope>NUCLEOTIDE SEQUENCE</scope>
    <source>
        <strain evidence="1">Q903</strain>
    </source>
</reference>
<evidence type="ECO:0000313" key="1">
    <source>
        <dbReference type="EMBL" id="QHR90036.1"/>
    </source>
</evidence>
<gene>
    <name evidence="1" type="primary">orf04082</name>
    <name evidence="1" type="ORF">Q903MT_gene4059</name>
</gene>
<name>A0A6B9XVN6_PICSI</name>